<dbReference type="Gene3D" id="3.55.40.20">
    <property type="entry name" value="Iron/manganese superoxide dismutase, C-terminal domain"/>
    <property type="match status" value="1"/>
</dbReference>
<dbReference type="OMA" id="HAATFQF"/>
<dbReference type="SUPFAM" id="SSF54719">
    <property type="entry name" value="Fe,Mn superoxide dismutase (SOD), C-terminal domain"/>
    <property type="match status" value="1"/>
</dbReference>
<organism evidence="3 4">
    <name type="scientific">Schizosaccharomyces japonicus (strain yFS275 / FY16936)</name>
    <name type="common">Fission yeast</name>
    <dbReference type="NCBI Taxonomy" id="402676"/>
    <lineage>
        <taxon>Eukaryota</taxon>
        <taxon>Fungi</taxon>
        <taxon>Dikarya</taxon>
        <taxon>Ascomycota</taxon>
        <taxon>Taphrinomycotina</taxon>
        <taxon>Schizosaccharomycetes</taxon>
        <taxon>Schizosaccharomycetales</taxon>
        <taxon>Schizosaccharomycetaceae</taxon>
        <taxon>Schizosaccharomyces</taxon>
    </lineage>
</organism>
<feature type="domain" description="Manganese/iron superoxide dismutase C-terminal" evidence="2">
    <location>
        <begin position="137"/>
        <end position="194"/>
    </location>
</feature>
<dbReference type="RefSeq" id="XP_002175869.1">
    <property type="nucleotide sequence ID" value="XM_002175833.1"/>
</dbReference>
<dbReference type="InterPro" id="IPR036314">
    <property type="entry name" value="SOD_C_sf"/>
</dbReference>
<dbReference type="SUPFAM" id="SSF46609">
    <property type="entry name" value="Fe,Mn superoxide dismutase (SOD), N-terminal domain"/>
    <property type="match status" value="1"/>
</dbReference>
<dbReference type="GO" id="GO:0004784">
    <property type="term" value="F:superoxide dismutase activity"/>
    <property type="evidence" value="ECO:0007669"/>
    <property type="project" value="InterPro"/>
</dbReference>
<sequence>MLHFHSFFNVLKRGLCLANKKKLTVIPFTRVGHKNWQKRLYHNVPTLSETNLEPLFSKEGYNLAWTSHQSQVIKALNDRTKGTDMEDQSVFKILLRTASLPEQAATFQYASQAFNNHFFFQSLSASPKKHVLSKYPKLHNLIQTTFGSLDTMLEKITQLANNTFGAAWIWLVMDDFEQLKIIRTFQAGTPFVQGRWQSLDPHLVPETPDVEMQTREYSIVPLLNLCLWQHAYFIDFGPTGLDEYIITWSKMIDWSVIQNRFEIACMP</sequence>
<dbReference type="InterPro" id="IPR019832">
    <property type="entry name" value="Mn/Fe_SOD_C"/>
</dbReference>
<dbReference type="HOGENOM" id="CLU_057349_1_0_1"/>
<gene>
    <name evidence="3" type="ORF">SJAG_04788</name>
</gene>
<accession>B6K7S2</accession>
<protein>
    <submittedName>
        <fullName evidence="3">Ribosomal protein subunit S26</fullName>
    </submittedName>
</protein>
<evidence type="ECO:0000256" key="1">
    <source>
        <dbReference type="ARBA" id="ARBA00037226"/>
    </source>
</evidence>
<dbReference type="GO" id="GO:0005737">
    <property type="term" value="C:cytoplasm"/>
    <property type="evidence" value="ECO:0000318"/>
    <property type="project" value="GO_Central"/>
</dbReference>
<comment type="function">
    <text evidence="1">Component of the mitochondrial ribosome (mitoribosome), a dedicated translation machinery responsible for the synthesis of mitochondrial genome-encoded proteins, including at least some of the essential transmembrane subunits of the mitochondrial respiratory chain. The mitoribosomes are attached to the mitochondrial inner membrane and translation products are cotranslationally integrated into the membrane.</text>
</comment>
<evidence type="ECO:0000259" key="2">
    <source>
        <dbReference type="Pfam" id="PF02777"/>
    </source>
</evidence>
<dbReference type="OrthoDB" id="407617at2759"/>
<dbReference type="eggNOG" id="KOG0876">
    <property type="taxonomic scope" value="Eukaryota"/>
</dbReference>
<dbReference type="Pfam" id="PF02777">
    <property type="entry name" value="Sod_Fe_C"/>
    <property type="match status" value="2"/>
</dbReference>
<evidence type="ECO:0000313" key="3">
    <source>
        <dbReference type="EMBL" id="EEB09576.1"/>
    </source>
</evidence>
<evidence type="ECO:0000313" key="4">
    <source>
        <dbReference type="Proteomes" id="UP000001744"/>
    </source>
</evidence>
<dbReference type="EMBL" id="KE651168">
    <property type="protein sequence ID" value="EEB09576.1"/>
    <property type="molecule type" value="Genomic_DNA"/>
</dbReference>
<keyword evidence="3" id="KW-0689">Ribosomal protein</keyword>
<reference evidence="3 4" key="1">
    <citation type="journal article" date="2011" name="Science">
        <title>Comparative functional genomics of the fission yeasts.</title>
        <authorList>
            <person name="Rhind N."/>
            <person name="Chen Z."/>
            <person name="Yassour M."/>
            <person name="Thompson D.A."/>
            <person name="Haas B.J."/>
            <person name="Habib N."/>
            <person name="Wapinski I."/>
            <person name="Roy S."/>
            <person name="Lin M.F."/>
            <person name="Heiman D.I."/>
            <person name="Young S.K."/>
            <person name="Furuya K."/>
            <person name="Guo Y."/>
            <person name="Pidoux A."/>
            <person name="Chen H.M."/>
            <person name="Robbertse B."/>
            <person name="Goldberg J.M."/>
            <person name="Aoki K."/>
            <person name="Bayne E.H."/>
            <person name="Berlin A.M."/>
            <person name="Desjardins C.A."/>
            <person name="Dobbs E."/>
            <person name="Dukaj L."/>
            <person name="Fan L."/>
            <person name="FitzGerald M.G."/>
            <person name="French C."/>
            <person name="Gujja S."/>
            <person name="Hansen K."/>
            <person name="Keifenheim D."/>
            <person name="Levin J.Z."/>
            <person name="Mosher R.A."/>
            <person name="Mueller C.A."/>
            <person name="Pfiffner J."/>
            <person name="Priest M."/>
            <person name="Russ C."/>
            <person name="Smialowska A."/>
            <person name="Swoboda P."/>
            <person name="Sykes S.M."/>
            <person name="Vaughn M."/>
            <person name="Vengrova S."/>
            <person name="Yoder R."/>
            <person name="Zeng Q."/>
            <person name="Allshire R."/>
            <person name="Baulcombe D."/>
            <person name="Birren B.W."/>
            <person name="Brown W."/>
            <person name="Ekwall K."/>
            <person name="Kellis M."/>
            <person name="Leatherwood J."/>
            <person name="Levin H."/>
            <person name="Margalit H."/>
            <person name="Martienssen R."/>
            <person name="Nieduszynski C.A."/>
            <person name="Spatafora J.W."/>
            <person name="Friedman N."/>
            <person name="Dalgaard J.Z."/>
            <person name="Baumann P."/>
            <person name="Niki H."/>
            <person name="Regev A."/>
            <person name="Nusbaum C."/>
        </authorList>
    </citation>
    <scope>NUCLEOTIDE SEQUENCE [LARGE SCALE GENOMIC DNA]</scope>
    <source>
        <strain evidence="4">yFS275 / FY16936</strain>
    </source>
</reference>
<name>B6K7S2_SCHJY</name>
<dbReference type="Proteomes" id="UP000001744">
    <property type="component" value="Unassembled WGS sequence"/>
</dbReference>
<dbReference type="JaponicusDB" id="SJAG_04788"/>
<dbReference type="GeneID" id="7049374"/>
<proteinExistence type="predicted"/>
<keyword evidence="3" id="KW-0687">Ribonucleoprotein</keyword>
<dbReference type="GO" id="GO:0005840">
    <property type="term" value="C:ribosome"/>
    <property type="evidence" value="ECO:0007669"/>
    <property type="project" value="UniProtKB-KW"/>
</dbReference>
<keyword evidence="4" id="KW-1185">Reference proteome</keyword>
<dbReference type="AlphaFoldDB" id="B6K7S2"/>
<dbReference type="Gene3D" id="1.10.287.990">
    <property type="entry name" value="Fe,Mn superoxide dismutase (SOD) domain"/>
    <property type="match status" value="1"/>
</dbReference>
<dbReference type="STRING" id="402676.B6K7S2"/>
<dbReference type="PANTHER" id="PTHR43595:SF3">
    <property type="entry name" value="SMALL RIBOSOMAL SUBUNIT PROTEIN MS43"/>
    <property type="match status" value="1"/>
</dbReference>
<dbReference type="GO" id="GO:0046872">
    <property type="term" value="F:metal ion binding"/>
    <property type="evidence" value="ECO:0007669"/>
    <property type="project" value="InterPro"/>
</dbReference>
<dbReference type="InterPro" id="IPR036324">
    <property type="entry name" value="Mn/Fe_SOD_N_sf"/>
</dbReference>
<dbReference type="VEuPathDB" id="FungiDB:SJAG_04788"/>
<dbReference type="PANTHER" id="PTHR43595">
    <property type="entry name" value="37S RIBOSOMAL PROTEIN S26, MITOCHONDRIAL"/>
    <property type="match status" value="1"/>
</dbReference>
<feature type="domain" description="Manganese/iron superoxide dismutase C-terminal" evidence="2">
    <location>
        <begin position="212"/>
        <end position="260"/>
    </location>
</feature>